<dbReference type="Proteomes" id="UP001066276">
    <property type="component" value="Chromosome 7"/>
</dbReference>
<proteinExistence type="predicted"/>
<keyword evidence="3" id="KW-1185">Reference proteome</keyword>
<name>A0AAV7PN13_PLEWA</name>
<dbReference type="AlphaFoldDB" id="A0AAV7PN13"/>
<organism evidence="2 3">
    <name type="scientific">Pleurodeles waltl</name>
    <name type="common">Iberian ribbed newt</name>
    <dbReference type="NCBI Taxonomy" id="8319"/>
    <lineage>
        <taxon>Eukaryota</taxon>
        <taxon>Metazoa</taxon>
        <taxon>Chordata</taxon>
        <taxon>Craniata</taxon>
        <taxon>Vertebrata</taxon>
        <taxon>Euteleostomi</taxon>
        <taxon>Amphibia</taxon>
        <taxon>Batrachia</taxon>
        <taxon>Caudata</taxon>
        <taxon>Salamandroidea</taxon>
        <taxon>Salamandridae</taxon>
        <taxon>Pleurodelinae</taxon>
        <taxon>Pleurodeles</taxon>
    </lineage>
</organism>
<sequence length="179" mass="19528">MRARVAGSGRGSSQPLAAQTNRSREAGVLLTVYRSLPFTAAVSANQHDPLCGRALQVPEGAPPSPRQHKRTATLALAARIQSLLPVHIYDEHLRFPRGYGYRAAPVLRISAALRRPHAAPQCRAEMPTHCAEIIVQAVLFLYGQREAVLFSHGQREHHANKTVLSRITFSAYASAPISP</sequence>
<feature type="region of interest" description="Disordered" evidence="1">
    <location>
        <begin position="1"/>
        <end position="21"/>
    </location>
</feature>
<feature type="compositionally biased region" description="Polar residues" evidence="1">
    <location>
        <begin position="11"/>
        <end position="21"/>
    </location>
</feature>
<evidence type="ECO:0000313" key="3">
    <source>
        <dbReference type="Proteomes" id="UP001066276"/>
    </source>
</evidence>
<evidence type="ECO:0000256" key="1">
    <source>
        <dbReference type="SAM" id="MobiDB-lite"/>
    </source>
</evidence>
<gene>
    <name evidence="2" type="ORF">NDU88_006833</name>
</gene>
<reference evidence="2" key="1">
    <citation type="journal article" date="2022" name="bioRxiv">
        <title>Sequencing and chromosome-scale assembly of the giantPleurodeles waltlgenome.</title>
        <authorList>
            <person name="Brown T."/>
            <person name="Elewa A."/>
            <person name="Iarovenko S."/>
            <person name="Subramanian E."/>
            <person name="Araus A.J."/>
            <person name="Petzold A."/>
            <person name="Susuki M."/>
            <person name="Suzuki K.-i.T."/>
            <person name="Hayashi T."/>
            <person name="Toyoda A."/>
            <person name="Oliveira C."/>
            <person name="Osipova E."/>
            <person name="Leigh N.D."/>
            <person name="Simon A."/>
            <person name="Yun M.H."/>
        </authorList>
    </citation>
    <scope>NUCLEOTIDE SEQUENCE</scope>
    <source>
        <strain evidence="2">20211129_DDA</strain>
        <tissue evidence="2">Liver</tissue>
    </source>
</reference>
<accession>A0AAV7PN13</accession>
<evidence type="ECO:0000313" key="2">
    <source>
        <dbReference type="EMBL" id="KAJ1128455.1"/>
    </source>
</evidence>
<comment type="caution">
    <text evidence="2">The sequence shown here is derived from an EMBL/GenBank/DDBJ whole genome shotgun (WGS) entry which is preliminary data.</text>
</comment>
<dbReference type="EMBL" id="JANPWB010000011">
    <property type="protein sequence ID" value="KAJ1128455.1"/>
    <property type="molecule type" value="Genomic_DNA"/>
</dbReference>
<protein>
    <submittedName>
        <fullName evidence="2">Uncharacterized protein</fullName>
    </submittedName>
</protein>